<dbReference type="PANTHER" id="PTHR11733">
    <property type="entry name" value="ZINC METALLOPROTEASE FAMILY M13 NEPRILYSIN-RELATED"/>
    <property type="match status" value="1"/>
</dbReference>
<gene>
    <name evidence="11" type="ORF">BCV71DRAFT_261257</name>
</gene>
<comment type="cofactor">
    <cofactor evidence="1">
        <name>Zn(2+)</name>
        <dbReference type="ChEBI" id="CHEBI:29105"/>
    </cofactor>
</comment>
<name>A0A1X0SAR5_RHIZD</name>
<dbReference type="CDD" id="cd08662">
    <property type="entry name" value="M13"/>
    <property type="match status" value="1"/>
</dbReference>
<dbReference type="InterPro" id="IPR008753">
    <property type="entry name" value="Peptidase_M13_N"/>
</dbReference>
<feature type="domain" description="Peptidase M13 N-terminal" evidence="10">
    <location>
        <begin position="113"/>
        <end position="465"/>
    </location>
</feature>
<accession>A0A1X0SAR5</accession>
<dbReference type="EMBL" id="KV921280">
    <property type="protein sequence ID" value="ORE21375.1"/>
    <property type="molecule type" value="Genomic_DNA"/>
</dbReference>
<keyword evidence="5" id="KW-0862">Zinc</keyword>
<dbReference type="PANTHER" id="PTHR11733:SF240">
    <property type="entry name" value="GH14155P-RELATED"/>
    <property type="match status" value="1"/>
</dbReference>
<dbReference type="Gene3D" id="1.10.1380.10">
    <property type="entry name" value="Neutral endopeptidase , domain2"/>
    <property type="match status" value="1"/>
</dbReference>
<keyword evidence="6" id="KW-0482">Metalloprotease</keyword>
<dbReference type="InterPro" id="IPR042089">
    <property type="entry name" value="Peptidase_M13_dom_2"/>
</dbReference>
<evidence type="ECO:0000256" key="3">
    <source>
        <dbReference type="ARBA" id="ARBA00022723"/>
    </source>
</evidence>
<proteinExistence type="predicted"/>
<evidence type="ECO:0000313" key="12">
    <source>
        <dbReference type="Proteomes" id="UP000242381"/>
    </source>
</evidence>
<dbReference type="Gene3D" id="3.40.390.10">
    <property type="entry name" value="Collagenase (Catalytic Domain)"/>
    <property type="match status" value="1"/>
</dbReference>
<evidence type="ECO:0000313" key="11">
    <source>
        <dbReference type="EMBL" id="ORE21375.1"/>
    </source>
</evidence>
<dbReference type="Proteomes" id="UP000242381">
    <property type="component" value="Unassembled WGS sequence"/>
</dbReference>
<evidence type="ECO:0000256" key="4">
    <source>
        <dbReference type="ARBA" id="ARBA00022801"/>
    </source>
</evidence>
<organism evidence="11 12">
    <name type="scientific">Rhizopus microsporus</name>
    <dbReference type="NCBI Taxonomy" id="58291"/>
    <lineage>
        <taxon>Eukaryota</taxon>
        <taxon>Fungi</taxon>
        <taxon>Fungi incertae sedis</taxon>
        <taxon>Mucoromycota</taxon>
        <taxon>Mucoromycotina</taxon>
        <taxon>Mucoromycetes</taxon>
        <taxon>Mucorales</taxon>
        <taxon>Mucorineae</taxon>
        <taxon>Rhizopodaceae</taxon>
        <taxon>Rhizopus</taxon>
    </lineage>
</organism>
<keyword evidence="8" id="KW-1133">Transmembrane helix</keyword>
<evidence type="ECO:0000256" key="6">
    <source>
        <dbReference type="ARBA" id="ARBA00023049"/>
    </source>
</evidence>
<keyword evidence="4" id="KW-0378">Hydrolase</keyword>
<dbReference type="SUPFAM" id="SSF55486">
    <property type="entry name" value="Metalloproteases ('zincins'), catalytic domain"/>
    <property type="match status" value="1"/>
</dbReference>
<evidence type="ECO:0000256" key="8">
    <source>
        <dbReference type="SAM" id="Phobius"/>
    </source>
</evidence>
<feature type="region of interest" description="Disordered" evidence="7">
    <location>
        <begin position="1"/>
        <end position="20"/>
    </location>
</feature>
<keyword evidence="8" id="KW-0812">Transmembrane</keyword>
<dbReference type="GO" id="GO:0016485">
    <property type="term" value="P:protein processing"/>
    <property type="evidence" value="ECO:0007669"/>
    <property type="project" value="TreeGrafter"/>
</dbReference>
<dbReference type="Pfam" id="PF01431">
    <property type="entry name" value="Peptidase_M13"/>
    <property type="match status" value="1"/>
</dbReference>
<dbReference type="GO" id="GO:0004222">
    <property type="term" value="F:metalloendopeptidase activity"/>
    <property type="evidence" value="ECO:0007669"/>
    <property type="project" value="InterPro"/>
</dbReference>
<evidence type="ECO:0000256" key="7">
    <source>
        <dbReference type="SAM" id="MobiDB-lite"/>
    </source>
</evidence>
<dbReference type="InterPro" id="IPR000718">
    <property type="entry name" value="Peptidase_M13"/>
</dbReference>
<dbReference type="GO" id="GO:0046872">
    <property type="term" value="F:metal ion binding"/>
    <property type="evidence" value="ECO:0007669"/>
    <property type="project" value="UniProtKB-KW"/>
</dbReference>
<evidence type="ECO:0000256" key="5">
    <source>
        <dbReference type="ARBA" id="ARBA00022833"/>
    </source>
</evidence>
<sequence length="692" mass="80360">MNTPLLKRNRTTSSQGSVREEEQYGTYYRYPSSLQPGHFTSLEKLFFFISSVLLFLLFIFVGLYARSSTGHDSPVIISPPKHPNQTKQIVCLEPDCIKTAANILEDVDTALDPCQDFYAYTCNKWIDRHIIPATQPMISVETITAQSIRYRLFQILTNKKEIKISDLPDPESILDDQLLNKLRNMYKSCVNYKEGQIEALYPLFRAIRQWVPLSGQTDEGLKAALAYLTERGVWTLFEMKVGPDEGAKKPALYLLPPPVSKYSEKYLQTVIDILELVFRQDREFGWKSWSPVATARRIIEFEQQWIMPDDKKEQWTWQAIQNEVPFIEWKSLGRHIVAQPSLVKAMKENVRGTNGRTLQMYLIWRVLWTFLDTVGYPYVEPKRRFETETLGIRAIPERWESCLTTLEDSSMGLLLGRYYMLDRKELFIEPVQDLIKSIVRKVEDRLQSEEAVRKLKSLQFEIGYPSVIRSVIPLSESFGEMAIDDQDFLQNMMNDRMHHVKEIERQAQLDELISVFLPTRTSVDYRSDYHQVVIPAGVLQFPFNGQHSPDYVSQSTLGWMIGQAVMHALIDKNASSSEAESCLKTQYESFGLNGEETLKSNMADNKAFIMDDIVSNVTLPGLDQWTREQLFYIQFARMRCSKSTKEYEAFQRDQSPDRYRVNVPLMNSYHFSKAFQCRLGSFMNPEHKCQVW</sequence>
<dbReference type="OMA" id="QPGHFTS"/>
<keyword evidence="2" id="KW-0645">Protease</keyword>
<feature type="domain" description="Peptidase M13 C-terminal" evidence="9">
    <location>
        <begin position="591"/>
        <end position="691"/>
    </location>
</feature>
<dbReference type="InterPro" id="IPR024079">
    <property type="entry name" value="MetalloPept_cat_dom_sf"/>
</dbReference>
<dbReference type="VEuPathDB" id="FungiDB:BCV72DRAFT_74955"/>
<evidence type="ECO:0000259" key="10">
    <source>
        <dbReference type="Pfam" id="PF05649"/>
    </source>
</evidence>
<dbReference type="AlphaFoldDB" id="A0A1X0SAR5"/>
<dbReference type="GO" id="GO:0005886">
    <property type="term" value="C:plasma membrane"/>
    <property type="evidence" value="ECO:0007669"/>
    <property type="project" value="TreeGrafter"/>
</dbReference>
<reference evidence="11 12" key="1">
    <citation type="journal article" date="2016" name="Proc. Natl. Acad. Sci. U.S.A.">
        <title>Lipid metabolic changes in an early divergent fungus govern the establishment of a mutualistic symbiosis with endobacteria.</title>
        <authorList>
            <person name="Lastovetsky O.A."/>
            <person name="Gaspar M.L."/>
            <person name="Mondo S.J."/>
            <person name="LaButti K.M."/>
            <person name="Sandor L."/>
            <person name="Grigoriev I.V."/>
            <person name="Henry S.A."/>
            <person name="Pawlowska T.E."/>
        </authorList>
    </citation>
    <scope>NUCLEOTIDE SEQUENCE [LARGE SCALE GENOMIC DNA]</scope>
    <source>
        <strain evidence="11 12">ATCC 11559</strain>
    </source>
</reference>
<protein>
    <submittedName>
        <fullName evidence="11">Zincin</fullName>
    </submittedName>
</protein>
<dbReference type="PROSITE" id="PS51885">
    <property type="entry name" value="NEPRILYSIN"/>
    <property type="match status" value="1"/>
</dbReference>
<dbReference type="InterPro" id="IPR018497">
    <property type="entry name" value="Peptidase_M13_C"/>
</dbReference>
<evidence type="ECO:0000259" key="9">
    <source>
        <dbReference type="Pfam" id="PF01431"/>
    </source>
</evidence>
<evidence type="ECO:0000256" key="2">
    <source>
        <dbReference type="ARBA" id="ARBA00022670"/>
    </source>
</evidence>
<dbReference type="Pfam" id="PF05649">
    <property type="entry name" value="Peptidase_M13_N"/>
    <property type="match status" value="1"/>
</dbReference>
<keyword evidence="3" id="KW-0479">Metal-binding</keyword>
<evidence type="ECO:0000256" key="1">
    <source>
        <dbReference type="ARBA" id="ARBA00001947"/>
    </source>
</evidence>
<feature type="transmembrane region" description="Helical" evidence="8">
    <location>
        <begin position="45"/>
        <end position="65"/>
    </location>
</feature>
<keyword evidence="8" id="KW-0472">Membrane</keyword>